<dbReference type="Gene3D" id="2.20.20.30">
    <property type="entry name" value="reverse gyrase domain"/>
    <property type="match status" value="1"/>
</dbReference>
<evidence type="ECO:0000313" key="2">
    <source>
        <dbReference type="Proteomes" id="UP000011661"/>
    </source>
</evidence>
<evidence type="ECO:0000313" key="1">
    <source>
        <dbReference type="EMBL" id="ELY48133.1"/>
    </source>
</evidence>
<keyword evidence="2" id="KW-1185">Reference proteome</keyword>
<accession>L9WIG0</accession>
<proteinExistence type="predicted"/>
<dbReference type="EMBL" id="AOHX01000025">
    <property type="protein sequence ID" value="ELY48133.1"/>
    <property type="molecule type" value="Genomic_DNA"/>
</dbReference>
<dbReference type="PATRIC" id="fig|1230460.4.peg.322"/>
<evidence type="ECO:0008006" key="3">
    <source>
        <dbReference type="Google" id="ProtNLM"/>
    </source>
</evidence>
<dbReference type="STRING" id="1230460.C495_01625"/>
<reference evidence="1 2" key="1">
    <citation type="journal article" date="2014" name="PLoS Genet.">
        <title>Phylogenetically driven sequencing of extremely halophilic archaea reveals strategies for static and dynamic osmo-response.</title>
        <authorList>
            <person name="Becker E.A."/>
            <person name="Seitzer P.M."/>
            <person name="Tritt A."/>
            <person name="Larsen D."/>
            <person name="Krusor M."/>
            <person name="Yao A.I."/>
            <person name="Wu D."/>
            <person name="Madern D."/>
            <person name="Eisen J.A."/>
            <person name="Darling A.E."/>
            <person name="Facciotti M.T."/>
        </authorList>
    </citation>
    <scope>NUCLEOTIDE SEQUENCE [LARGE SCALE GENOMIC DNA]</scope>
    <source>
        <strain evidence="1 2">JCM 14089</strain>
    </source>
</reference>
<organism evidence="1 2">
    <name type="scientific">Natronorubrum sulfidifaciens JCM 14089</name>
    <dbReference type="NCBI Taxonomy" id="1230460"/>
    <lineage>
        <taxon>Archaea</taxon>
        <taxon>Methanobacteriati</taxon>
        <taxon>Methanobacteriota</taxon>
        <taxon>Stenosarchaea group</taxon>
        <taxon>Halobacteria</taxon>
        <taxon>Halobacteriales</taxon>
        <taxon>Natrialbaceae</taxon>
        <taxon>Natronorubrum</taxon>
    </lineage>
</organism>
<sequence length="47" mass="5397">MGVLTRLRSVVDSGADLYECRHCGETFDTDRDECRSCRSTEIAHYEI</sequence>
<gene>
    <name evidence="1" type="ORF">C495_01625</name>
</gene>
<protein>
    <recommendedName>
        <fullName evidence="3">Small CPxCG-related zinc finger protein</fullName>
    </recommendedName>
</protein>
<dbReference type="AlphaFoldDB" id="L9WIG0"/>
<comment type="caution">
    <text evidence="1">The sequence shown here is derived from an EMBL/GenBank/DDBJ whole genome shotgun (WGS) entry which is preliminary data.</text>
</comment>
<name>L9WIG0_9EURY</name>
<dbReference type="Proteomes" id="UP000011661">
    <property type="component" value="Unassembled WGS sequence"/>
</dbReference>